<dbReference type="AlphaFoldDB" id="A0A533Q6B4"/>
<protein>
    <recommendedName>
        <fullName evidence="1">Putative restriction endonuclease domain-containing protein</fullName>
    </recommendedName>
</protein>
<reference evidence="2 3" key="1">
    <citation type="submission" date="2019-04" db="EMBL/GenBank/DDBJ databases">
        <title>Genome of a novel bacterium Candidatus Jettenia ecosi reconstructed from metagenome of an anammox bioreactor.</title>
        <authorList>
            <person name="Mardanov A.V."/>
            <person name="Beletsky A.V."/>
            <person name="Ravin N.V."/>
            <person name="Botchkova E.A."/>
            <person name="Litti Y.V."/>
            <person name="Nozhevnikova A.N."/>
        </authorList>
    </citation>
    <scope>NUCLEOTIDE SEQUENCE [LARGE SCALE GENOMIC DNA]</scope>
    <source>
        <strain evidence="2">J2</strain>
    </source>
</reference>
<dbReference type="Proteomes" id="UP000319783">
    <property type="component" value="Unassembled WGS sequence"/>
</dbReference>
<accession>A0A533Q6B4</accession>
<dbReference type="EMBL" id="SULG01000137">
    <property type="protein sequence ID" value="TLD40065.1"/>
    <property type="molecule type" value="Genomic_DNA"/>
</dbReference>
<feature type="domain" description="Putative restriction endonuclease" evidence="1">
    <location>
        <begin position="13"/>
        <end position="177"/>
    </location>
</feature>
<dbReference type="InterPro" id="IPR012296">
    <property type="entry name" value="Nuclease_put_TT1808"/>
</dbReference>
<dbReference type="Gene3D" id="3.90.1570.10">
    <property type="entry name" value="tt1808, chain A"/>
    <property type="match status" value="1"/>
</dbReference>
<dbReference type="PANTHER" id="PTHR34107:SF4">
    <property type="entry name" value="SLL1222 PROTEIN"/>
    <property type="match status" value="1"/>
</dbReference>
<dbReference type="InterPro" id="IPR008538">
    <property type="entry name" value="Uma2"/>
</dbReference>
<dbReference type="Pfam" id="PF05685">
    <property type="entry name" value="Uma2"/>
    <property type="match status" value="1"/>
</dbReference>
<organism evidence="2 3">
    <name type="scientific">Candidatus Jettenia ecosi</name>
    <dbReference type="NCBI Taxonomy" id="2494326"/>
    <lineage>
        <taxon>Bacteria</taxon>
        <taxon>Pseudomonadati</taxon>
        <taxon>Planctomycetota</taxon>
        <taxon>Candidatus Brocadiia</taxon>
        <taxon>Candidatus Brocadiales</taxon>
        <taxon>Candidatus Brocadiaceae</taxon>
        <taxon>Candidatus Jettenia</taxon>
    </lineage>
</organism>
<dbReference type="PANTHER" id="PTHR34107">
    <property type="entry name" value="SLL0198 PROTEIN-RELATED"/>
    <property type="match status" value="1"/>
</dbReference>
<gene>
    <name evidence="2" type="ORF">JETT_3665</name>
</gene>
<evidence type="ECO:0000313" key="2">
    <source>
        <dbReference type="EMBL" id="TLD40065.1"/>
    </source>
</evidence>
<evidence type="ECO:0000313" key="3">
    <source>
        <dbReference type="Proteomes" id="UP000319783"/>
    </source>
</evidence>
<dbReference type="CDD" id="cd06260">
    <property type="entry name" value="DUF820-like"/>
    <property type="match status" value="1"/>
</dbReference>
<evidence type="ECO:0000259" key="1">
    <source>
        <dbReference type="Pfam" id="PF05685"/>
    </source>
</evidence>
<name>A0A533Q6B4_9BACT</name>
<comment type="caution">
    <text evidence="2">The sequence shown here is derived from an EMBL/GenBank/DDBJ whole genome shotgun (WGS) entry which is preliminary data.</text>
</comment>
<sequence length="187" mass="21626">MITVREKVYNIKDYKLLPEGSPYQLIEGELVMTMTPAPGLRHQIISANIFEKMREFSKGKGIILYSPVDVYLGEENACLPDIVFILKQRSEIIKNHGIYGSPDIIIEILSPTTAYYDIRKKFRVYERYGVSEYWIVDPEMNSVEVYHNKESHFSLMCKTEGMGEIESSVLHGLTLSMENIFSFERLQ</sequence>
<dbReference type="InterPro" id="IPR011335">
    <property type="entry name" value="Restrct_endonuc-II-like"/>
</dbReference>
<dbReference type="SUPFAM" id="SSF52980">
    <property type="entry name" value="Restriction endonuclease-like"/>
    <property type="match status" value="1"/>
</dbReference>
<proteinExistence type="predicted"/>